<name>A0A517M799_9BACT</name>
<dbReference type="AlphaFoldDB" id="A0A517M799"/>
<proteinExistence type="predicted"/>
<dbReference type="OrthoDB" id="9776731at2"/>
<dbReference type="SUPFAM" id="SSF53187">
    <property type="entry name" value="Zn-dependent exopeptidases"/>
    <property type="match status" value="1"/>
</dbReference>
<keyword evidence="1 4" id="KW-0378">Hydrolase</keyword>
<dbReference type="GO" id="GO:0046872">
    <property type="term" value="F:metal ion binding"/>
    <property type="evidence" value="ECO:0007669"/>
    <property type="project" value="UniProtKB-KW"/>
</dbReference>
<organism evidence="4 5">
    <name type="scientific">Rosistilla ulvae</name>
    <dbReference type="NCBI Taxonomy" id="1930277"/>
    <lineage>
        <taxon>Bacteria</taxon>
        <taxon>Pseudomonadati</taxon>
        <taxon>Planctomycetota</taxon>
        <taxon>Planctomycetia</taxon>
        <taxon>Pirellulales</taxon>
        <taxon>Pirellulaceae</taxon>
        <taxon>Rosistilla</taxon>
    </lineage>
</organism>
<evidence type="ECO:0000313" key="4">
    <source>
        <dbReference type="EMBL" id="QDS90745.1"/>
    </source>
</evidence>
<dbReference type="KEGG" id="ruv:EC9_49610"/>
<keyword evidence="2" id="KW-0479">Metal-binding</keyword>
<dbReference type="PIRSF" id="PIRSF005962">
    <property type="entry name" value="Pept_M20D_amidohydro"/>
    <property type="match status" value="1"/>
</dbReference>
<dbReference type="RefSeq" id="WP_145348511.1">
    <property type="nucleotide sequence ID" value="NZ_CP036261.1"/>
</dbReference>
<feature type="binding site" evidence="2">
    <location>
        <position position="112"/>
    </location>
    <ligand>
        <name>Mn(2+)</name>
        <dbReference type="ChEBI" id="CHEBI:29035"/>
        <label>2</label>
    </ligand>
</feature>
<protein>
    <submittedName>
        <fullName evidence="4">Putative hydrolase YxeP</fullName>
        <ecNumber evidence="4">3.-.-.-</ecNumber>
    </submittedName>
</protein>
<dbReference type="SUPFAM" id="SSF55031">
    <property type="entry name" value="Bacterial exopeptidase dimerisation domain"/>
    <property type="match status" value="1"/>
</dbReference>
<dbReference type="InterPro" id="IPR011650">
    <property type="entry name" value="Peptidase_M20_dimer"/>
</dbReference>
<dbReference type="Pfam" id="PF07687">
    <property type="entry name" value="M20_dimer"/>
    <property type="match status" value="1"/>
</dbReference>
<evidence type="ECO:0000259" key="3">
    <source>
        <dbReference type="Pfam" id="PF07687"/>
    </source>
</evidence>
<evidence type="ECO:0000256" key="1">
    <source>
        <dbReference type="ARBA" id="ARBA00022801"/>
    </source>
</evidence>
<dbReference type="Pfam" id="PF01546">
    <property type="entry name" value="Peptidase_M20"/>
    <property type="match status" value="1"/>
</dbReference>
<dbReference type="EC" id="3.-.-.-" evidence="4"/>
<feature type="binding site" evidence="2">
    <location>
        <position position="152"/>
    </location>
    <ligand>
        <name>Mn(2+)</name>
        <dbReference type="ChEBI" id="CHEBI:29035"/>
        <label>2</label>
    </ligand>
</feature>
<keyword evidence="5" id="KW-1185">Reference proteome</keyword>
<keyword evidence="2" id="KW-0464">Manganese</keyword>
<dbReference type="NCBIfam" id="TIGR01891">
    <property type="entry name" value="amidohydrolases"/>
    <property type="match status" value="1"/>
</dbReference>
<dbReference type="EMBL" id="CP036261">
    <property type="protein sequence ID" value="QDS90745.1"/>
    <property type="molecule type" value="Genomic_DNA"/>
</dbReference>
<dbReference type="PANTHER" id="PTHR11014:SF63">
    <property type="entry name" value="METALLOPEPTIDASE, PUTATIVE (AFU_ORTHOLOGUE AFUA_6G09600)-RELATED"/>
    <property type="match status" value="1"/>
</dbReference>
<feature type="domain" description="Peptidase M20 dimerisation" evidence="3">
    <location>
        <begin position="200"/>
        <end position="295"/>
    </location>
</feature>
<dbReference type="InterPro" id="IPR002933">
    <property type="entry name" value="Peptidase_M20"/>
</dbReference>
<dbReference type="Proteomes" id="UP000319557">
    <property type="component" value="Chromosome"/>
</dbReference>
<feature type="binding site" evidence="2">
    <location>
        <position position="375"/>
    </location>
    <ligand>
        <name>Mn(2+)</name>
        <dbReference type="ChEBI" id="CHEBI:29035"/>
        <label>2</label>
    </ligand>
</feature>
<dbReference type="Gene3D" id="3.40.630.10">
    <property type="entry name" value="Zn peptidases"/>
    <property type="match status" value="1"/>
</dbReference>
<feature type="binding site" evidence="2">
    <location>
        <position position="114"/>
    </location>
    <ligand>
        <name>Mn(2+)</name>
        <dbReference type="ChEBI" id="CHEBI:29035"/>
        <label>2</label>
    </ligand>
</feature>
<accession>A0A517M799</accession>
<reference evidence="4 5" key="1">
    <citation type="submission" date="2019-02" db="EMBL/GenBank/DDBJ databases">
        <title>Deep-cultivation of Planctomycetes and their phenomic and genomic characterization uncovers novel biology.</title>
        <authorList>
            <person name="Wiegand S."/>
            <person name="Jogler M."/>
            <person name="Boedeker C."/>
            <person name="Pinto D."/>
            <person name="Vollmers J."/>
            <person name="Rivas-Marin E."/>
            <person name="Kohn T."/>
            <person name="Peeters S.H."/>
            <person name="Heuer A."/>
            <person name="Rast P."/>
            <person name="Oberbeckmann S."/>
            <person name="Bunk B."/>
            <person name="Jeske O."/>
            <person name="Meyerdierks A."/>
            <person name="Storesund J.E."/>
            <person name="Kallscheuer N."/>
            <person name="Luecker S."/>
            <person name="Lage O.M."/>
            <person name="Pohl T."/>
            <person name="Merkel B.J."/>
            <person name="Hornburger P."/>
            <person name="Mueller R.-W."/>
            <person name="Bruemmer F."/>
            <person name="Labrenz M."/>
            <person name="Spormann A.M."/>
            <person name="Op den Camp H."/>
            <person name="Overmann J."/>
            <person name="Amann R."/>
            <person name="Jetten M.S.M."/>
            <person name="Mascher T."/>
            <person name="Medema M.H."/>
            <person name="Devos D.P."/>
            <person name="Kaster A.-K."/>
            <person name="Ovreas L."/>
            <person name="Rohde M."/>
            <person name="Galperin M.Y."/>
            <person name="Jogler C."/>
        </authorList>
    </citation>
    <scope>NUCLEOTIDE SEQUENCE [LARGE SCALE GENOMIC DNA]</scope>
    <source>
        <strain evidence="4 5">EC9</strain>
    </source>
</reference>
<comment type="cofactor">
    <cofactor evidence="2">
        <name>Mn(2+)</name>
        <dbReference type="ChEBI" id="CHEBI:29035"/>
    </cofactor>
    <text evidence="2">The Mn(2+) ion enhances activity.</text>
</comment>
<gene>
    <name evidence="4" type="primary">yxeP_3</name>
    <name evidence="4" type="ORF">EC9_49610</name>
</gene>
<evidence type="ECO:0000313" key="5">
    <source>
        <dbReference type="Proteomes" id="UP000319557"/>
    </source>
</evidence>
<evidence type="ECO:0000256" key="2">
    <source>
        <dbReference type="PIRSR" id="PIRSR005962-1"/>
    </source>
</evidence>
<dbReference type="InterPro" id="IPR036264">
    <property type="entry name" value="Bact_exopeptidase_dim_dom"/>
</dbReference>
<dbReference type="GO" id="GO:0016787">
    <property type="term" value="F:hydrolase activity"/>
    <property type="evidence" value="ECO:0007669"/>
    <property type="project" value="UniProtKB-KW"/>
</dbReference>
<feature type="binding site" evidence="2">
    <location>
        <position position="176"/>
    </location>
    <ligand>
        <name>Mn(2+)</name>
        <dbReference type="ChEBI" id="CHEBI:29035"/>
        <label>2</label>
    </ligand>
</feature>
<sequence length="401" mass="42903">MVNEVPDISRVVLQRAQTLSPRMRQIRRFLHQAPELSEQEFATTAYLADRIAELDLTPQYAGGRRGVWADIDGGAPLPGRRVAMRGDIDALPLQTQLEACYASQTAGVMHACGHDAHATMVWGATAILKLMRDAGELPTTFASRSIFQPAEETSTGGIHMIDAGALQEVHCAIALHVDPSRNVGTFGFRDLAFTAGCDVFEMELTGTAGHGARPHLTGDTVGAAAAWIHEVYSRLPRSYDARDPIVVNVGQIQAGAAANIVPAKVSLSGTVRTLSLEAAGHAKDQIDRISQALQLRYPVEVKVTYGRHTPPVINDPLINAAFRIAAARVVGEENVHQIDQPSMGAEDFAFFGSKVPAAMMRIGVAGIEIGQQPLHTPTFDIDEAALPYGAAALALAAIDLR</sequence>
<dbReference type="InterPro" id="IPR017439">
    <property type="entry name" value="Amidohydrolase"/>
</dbReference>
<dbReference type="PANTHER" id="PTHR11014">
    <property type="entry name" value="PEPTIDASE M20 FAMILY MEMBER"/>
    <property type="match status" value="1"/>
</dbReference>
<dbReference type="Gene3D" id="3.30.70.360">
    <property type="match status" value="1"/>
</dbReference>